<feature type="active site" description="For ring-opening step" evidence="4">
    <location>
        <position position="143"/>
    </location>
</feature>
<dbReference type="eggNOG" id="COG0363">
    <property type="taxonomic scope" value="Bacteria"/>
</dbReference>
<dbReference type="HAMAP" id="MF_01241">
    <property type="entry name" value="GlcN6P_deamin"/>
    <property type="match status" value="1"/>
</dbReference>
<dbReference type="GO" id="GO:0019262">
    <property type="term" value="P:N-acetylneuraminate catabolic process"/>
    <property type="evidence" value="ECO:0007669"/>
    <property type="project" value="UniProtKB-UniRule"/>
</dbReference>
<protein>
    <recommendedName>
        <fullName evidence="4">Glucosamine-6-phosphate deaminase</fullName>
        <ecNumber evidence="4">3.5.99.6</ecNumber>
    </recommendedName>
    <alternativeName>
        <fullName evidence="4">GlcN6P deaminase</fullName>
        <shortName evidence="4">GNPDA</shortName>
    </alternativeName>
    <alternativeName>
        <fullName evidence="4">Glucosamine-6-phosphate isomerase</fullName>
    </alternativeName>
</protein>
<feature type="active site" description="Proton acceptor; for enolization step" evidence="4">
    <location>
        <position position="67"/>
    </location>
</feature>
<dbReference type="AlphaFoldDB" id="C0GCM8"/>
<evidence type="ECO:0000259" key="5">
    <source>
        <dbReference type="Pfam" id="PF01182"/>
    </source>
</evidence>
<keyword evidence="3 4" id="KW-0119">Carbohydrate metabolism</keyword>
<dbReference type="Gene3D" id="3.40.50.1360">
    <property type="match status" value="1"/>
</dbReference>
<dbReference type="PANTHER" id="PTHR11280:SF5">
    <property type="entry name" value="GLUCOSAMINE-6-PHOSPHATE ISOMERASE"/>
    <property type="match status" value="1"/>
</dbReference>
<dbReference type="GO" id="GO:0016853">
    <property type="term" value="F:isomerase activity"/>
    <property type="evidence" value="ECO:0007669"/>
    <property type="project" value="UniProtKB-KW"/>
</dbReference>
<evidence type="ECO:0000313" key="7">
    <source>
        <dbReference type="Proteomes" id="UP000006443"/>
    </source>
</evidence>
<dbReference type="EMBL" id="ACJM01000001">
    <property type="protein sequence ID" value="EEG78963.1"/>
    <property type="molecule type" value="Genomic_DNA"/>
</dbReference>
<keyword evidence="7" id="KW-1185">Reference proteome</keyword>
<name>C0GCM8_DETAL</name>
<sequence>MKIIVVEDYREMSKKAADIVASQVILKNDSVLGLATGSTPEGMYSRLVEMHREGTLDFSSIQSFNLDEYLGLDPEHSQSYHHYMHHHLFNHINTDPNNVHIPWGQASDMAAYCRNYDQQIAAAGGIDLQVLGIGGNGHIGFNEPDEFLSAGTHVVDLTEETVEANSRFFASRDEVPKKAVTMGMGSIMKAKKILLLASGKGKAQAIKDTVSGNVSTRVPASFLQLHGDVTLILDEEAAALLP</sequence>
<dbReference type="InterPro" id="IPR018321">
    <property type="entry name" value="Glucosamine6P_isomerase_CS"/>
</dbReference>
<gene>
    <name evidence="4" type="primary">nagB</name>
    <name evidence="6" type="ORF">DealDRAFT_0237</name>
</gene>
<dbReference type="PANTHER" id="PTHR11280">
    <property type="entry name" value="GLUCOSAMINE-6-PHOSPHATE ISOMERASE"/>
    <property type="match status" value="1"/>
</dbReference>
<feature type="domain" description="Glucosamine/galactosamine-6-phosphate isomerase" evidence="5">
    <location>
        <begin position="19"/>
        <end position="227"/>
    </location>
</feature>
<comment type="similarity">
    <text evidence="4">Belongs to the glucosamine/galactosamine-6-phosphate isomerase family. NagB subfamily.</text>
</comment>
<reference evidence="6 7" key="1">
    <citation type="submission" date="2009-02" db="EMBL/GenBank/DDBJ databases">
        <title>Sequencing of the draft genome and assembly of Dethiobacter alkaliphilus AHT 1.</title>
        <authorList>
            <consortium name="US DOE Joint Genome Institute (JGI-PGF)"/>
            <person name="Lucas S."/>
            <person name="Copeland A."/>
            <person name="Lapidus A."/>
            <person name="Glavina del Rio T."/>
            <person name="Dalin E."/>
            <person name="Tice H."/>
            <person name="Bruce D."/>
            <person name="Goodwin L."/>
            <person name="Pitluck S."/>
            <person name="Larimer F."/>
            <person name="Land M.L."/>
            <person name="Hauser L."/>
            <person name="Muyzer G."/>
        </authorList>
    </citation>
    <scope>NUCLEOTIDE SEQUENCE [LARGE SCALE GENOMIC DNA]</scope>
    <source>
        <strain evidence="6 7">AHT 1</strain>
    </source>
</reference>
<dbReference type="UniPathway" id="UPA00629">
    <property type="reaction ID" value="UER00684"/>
</dbReference>
<evidence type="ECO:0000256" key="1">
    <source>
        <dbReference type="ARBA" id="ARBA00000644"/>
    </source>
</evidence>
<dbReference type="InterPro" id="IPR006148">
    <property type="entry name" value="Glc/Gal-6P_isomerase"/>
</dbReference>
<dbReference type="OrthoDB" id="9791139at2"/>
<dbReference type="GO" id="GO:0005975">
    <property type="term" value="P:carbohydrate metabolic process"/>
    <property type="evidence" value="ECO:0007669"/>
    <property type="project" value="InterPro"/>
</dbReference>
<dbReference type="GO" id="GO:0042802">
    <property type="term" value="F:identical protein binding"/>
    <property type="evidence" value="ECO:0007669"/>
    <property type="project" value="TreeGrafter"/>
</dbReference>
<dbReference type="Proteomes" id="UP000006443">
    <property type="component" value="Unassembled WGS sequence"/>
</dbReference>
<dbReference type="NCBIfam" id="NF001684">
    <property type="entry name" value="PRK00443.1-4"/>
    <property type="match status" value="1"/>
</dbReference>
<accession>C0GCM8</accession>
<evidence type="ECO:0000256" key="3">
    <source>
        <dbReference type="ARBA" id="ARBA00023277"/>
    </source>
</evidence>
<feature type="active site" description="Proton acceptor; for ring-opening step" evidence="4">
    <location>
        <position position="138"/>
    </location>
</feature>
<comment type="catalytic activity">
    <reaction evidence="1 4">
        <text>alpha-D-glucosamine 6-phosphate + H2O = beta-D-fructose 6-phosphate + NH4(+)</text>
        <dbReference type="Rhea" id="RHEA:12172"/>
        <dbReference type="ChEBI" id="CHEBI:15377"/>
        <dbReference type="ChEBI" id="CHEBI:28938"/>
        <dbReference type="ChEBI" id="CHEBI:57634"/>
        <dbReference type="ChEBI" id="CHEBI:75989"/>
        <dbReference type="EC" id="3.5.99.6"/>
    </reaction>
</comment>
<feature type="active site" description="For ring-opening step" evidence="4">
    <location>
        <position position="136"/>
    </location>
</feature>
<dbReference type="CDD" id="cd01399">
    <property type="entry name" value="GlcN6P_deaminase"/>
    <property type="match status" value="1"/>
</dbReference>
<comment type="caution">
    <text evidence="6">The sequence shown here is derived from an EMBL/GenBank/DDBJ whole genome shotgun (WGS) entry which is preliminary data.</text>
</comment>
<dbReference type="GO" id="GO:0004342">
    <property type="term" value="F:glucosamine-6-phosphate deaminase activity"/>
    <property type="evidence" value="ECO:0007669"/>
    <property type="project" value="UniProtKB-UniRule"/>
</dbReference>
<dbReference type="GO" id="GO:0006046">
    <property type="term" value="P:N-acetylglucosamine catabolic process"/>
    <property type="evidence" value="ECO:0007669"/>
    <property type="project" value="UniProtKB-UniRule"/>
</dbReference>
<organism evidence="6 7">
    <name type="scientific">Dethiobacter alkaliphilus AHT 1</name>
    <dbReference type="NCBI Taxonomy" id="555088"/>
    <lineage>
        <taxon>Bacteria</taxon>
        <taxon>Bacillati</taxon>
        <taxon>Bacillota</taxon>
        <taxon>Dethiobacteria</taxon>
        <taxon>Dethiobacterales</taxon>
        <taxon>Dethiobacteraceae</taxon>
        <taxon>Dethiobacter</taxon>
    </lineage>
</organism>
<dbReference type="NCBIfam" id="TIGR00502">
    <property type="entry name" value="nagB"/>
    <property type="match status" value="1"/>
</dbReference>
<dbReference type="InterPro" id="IPR004547">
    <property type="entry name" value="Glucosamine6P_isomerase"/>
</dbReference>
<keyword evidence="6" id="KW-0413">Isomerase</keyword>
<dbReference type="SUPFAM" id="SSF100950">
    <property type="entry name" value="NagB/RpiA/CoA transferase-like"/>
    <property type="match status" value="1"/>
</dbReference>
<dbReference type="STRING" id="555088.DealDRAFT_0237"/>
<dbReference type="PROSITE" id="PS01161">
    <property type="entry name" value="GLC_GALNAC_ISOMERASE"/>
    <property type="match status" value="1"/>
</dbReference>
<proteinExistence type="inferred from homology"/>
<dbReference type="InterPro" id="IPR037171">
    <property type="entry name" value="NagB/RpiA_transferase-like"/>
</dbReference>
<evidence type="ECO:0000256" key="4">
    <source>
        <dbReference type="HAMAP-Rule" id="MF_01241"/>
    </source>
</evidence>
<dbReference type="RefSeq" id="WP_008514062.1">
    <property type="nucleotide sequence ID" value="NZ_ACJM01000001.1"/>
</dbReference>
<dbReference type="GO" id="GO:0005737">
    <property type="term" value="C:cytoplasm"/>
    <property type="evidence" value="ECO:0007669"/>
    <property type="project" value="TreeGrafter"/>
</dbReference>
<dbReference type="GO" id="GO:0006043">
    <property type="term" value="P:glucosamine catabolic process"/>
    <property type="evidence" value="ECO:0007669"/>
    <property type="project" value="TreeGrafter"/>
</dbReference>
<dbReference type="Pfam" id="PF01182">
    <property type="entry name" value="Glucosamine_iso"/>
    <property type="match status" value="1"/>
</dbReference>
<evidence type="ECO:0000313" key="6">
    <source>
        <dbReference type="EMBL" id="EEG78963.1"/>
    </source>
</evidence>
<keyword evidence="2 4" id="KW-0378">Hydrolase</keyword>
<dbReference type="FunFam" id="3.40.50.1360:FF:000003">
    <property type="entry name" value="Glucosamine-6-phosphate deaminase"/>
    <property type="match status" value="1"/>
</dbReference>
<evidence type="ECO:0000256" key="2">
    <source>
        <dbReference type="ARBA" id="ARBA00022801"/>
    </source>
</evidence>
<comment type="function">
    <text evidence="4">Catalyzes the reversible isomerization-deamination of glucosamine 6-phosphate (GlcN6P) to form fructose 6-phosphate (Fru6P) and ammonium ion.</text>
</comment>
<comment type="pathway">
    <text evidence="4">Amino-sugar metabolism; N-acetylneuraminate degradation; D-fructose 6-phosphate from N-acetylneuraminate: step 5/5.</text>
</comment>
<dbReference type="EC" id="3.5.99.6" evidence="4"/>
<comment type="caution">
    <text evidence="4">Lacks conserved residue(s) required for the propagation of feature annotation.</text>
</comment>